<reference evidence="1" key="1">
    <citation type="submission" date="2021-11" db="EMBL/GenBank/DDBJ databases">
        <authorList>
            <consortium name="Genoscope - CEA"/>
            <person name="William W."/>
        </authorList>
    </citation>
    <scope>NUCLEOTIDE SEQUENCE</scope>
</reference>
<feature type="non-terminal residue" evidence="1">
    <location>
        <position position="108"/>
    </location>
</feature>
<gene>
    <name evidence="1" type="ORF">PECAL_1P31490</name>
</gene>
<evidence type="ECO:0000313" key="1">
    <source>
        <dbReference type="EMBL" id="CAH0366645.1"/>
    </source>
</evidence>
<proteinExistence type="predicted"/>
<comment type="caution">
    <text evidence="1">The sequence shown here is derived from an EMBL/GenBank/DDBJ whole genome shotgun (WGS) entry which is preliminary data.</text>
</comment>
<dbReference type="EMBL" id="CAKKNE010000001">
    <property type="protein sequence ID" value="CAH0366645.1"/>
    <property type="molecule type" value="Genomic_DNA"/>
</dbReference>
<organism evidence="1 2">
    <name type="scientific">Pelagomonas calceolata</name>
    <dbReference type="NCBI Taxonomy" id="35677"/>
    <lineage>
        <taxon>Eukaryota</taxon>
        <taxon>Sar</taxon>
        <taxon>Stramenopiles</taxon>
        <taxon>Ochrophyta</taxon>
        <taxon>Pelagophyceae</taxon>
        <taxon>Pelagomonadales</taxon>
        <taxon>Pelagomonadaceae</taxon>
        <taxon>Pelagomonas</taxon>
    </lineage>
</organism>
<accession>A0A8J2WFP6</accession>
<sequence>MGARFRTCVAERSASAGGAATARSVGGSGFSGRFFMSCGLCARRSLARARSSGFEAALVLSRERARWWILSVARRAADAGERNIDLDAGWPRISCARTSVRSKWIVLP</sequence>
<dbReference type="Proteomes" id="UP000789595">
    <property type="component" value="Unassembled WGS sequence"/>
</dbReference>
<name>A0A8J2WFP6_9STRA</name>
<keyword evidence="2" id="KW-1185">Reference proteome</keyword>
<protein>
    <submittedName>
        <fullName evidence="1">Uncharacterized protein</fullName>
    </submittedName>
</protein>
<evidence type="ECO:0000313" key="2">
    <source>
        <dbReference type="Proteomes" id="UP000789595"/>
    </source>
</evidence>
<dbReference type="AlphaFoldDB" id="A0A8J2WFP6"/>